<comment type="caution">
    <text evidence="2">The sequence shown here is derived from an EMBL/GenBank/DDBJ whole genome shotgun (WGS) entry which is preliminary data.</text>
</comment>
<dbReference type="Proteomes" id="UP001195724">
    <property type="component" value="Unassembled WGS sequence"/>
</dbReference>
<sequence length="71" mass="8561">MTPPGKHDWAAPRPYGENTRHTAALKRRRAERGLRRELKRRHAERGLLELKRRRERRGLRCELKRRRAGRG</sequence>
<evidence type="ECO:0000256" key="1">
    <source>
        <dbReference type="SAM" id="MobiDB-lite"/>
    </source>
</evidence>
<keyword evidence="3" id="KW-1185">Reference proteome</keyword>
<evidence type="ECO:0000313" key="2">
    <source>
        <dbReference type="EMBL" id="MBM7814980.1"/>
    </source>
</evidence>
<gene>
    <name evidence="2" type="ORF">JOE68_005845</name>
</gene>
<feature type="compositionally biased region" description="Basic and acidic residues" evidence="1">
    <location>
        <begin position="1"/>
        <end position="10"/>
    </location>
</feature>
<evidence type="ECO:0000313" key="3">
    <source>
        <dbReference type="Proteomes" id="UP001195724"/>
    </source>
</evidence>
<reference evidence="2 3" key="1">
    <citation type="submission" date="2021-01" db="EMBL/GenBank/DDBJ databases">
        <title>Sequencing the genomes of 1000 actinobacteria strains.</title>
        <authorList>
            <person name="Klenk H.-P."/>
        </authorList>
    </citation>
    <scope>NUCLEOTIDE SEQUENCE [LARGE SCALE GENOMIC DNA]</scope>
    <source>
        <strain evidence="2 3">DSM 44581</strain>
    </source>
</reference>
<feature type="region of interest" description="Disordered" evidence="1">
    <location>
        <begin position="1"/>
        <end position="46"/>
    </location>
</feature>
<accession>A0ABS2SGB3</accession>
<protein>
    <submittedName>
        <fullName evidence="2">Uncharacterized protein</fullName>
    </submittedName>
</protein>
<proteinExistence type="predicted"/>
<dbReference type="EMBL" id="JAFBCL010000001">
    <property type="protein sequence ID" value="MBM7814980.1"/>
    <property type="molecule type" value="Genomic_DNA"/>
</dbReference>
<name>A0ABS2SGB3_9PSEU</name>
<organism evidence="2 3">
    <name type="scientific">Saccharothrix algeriensis</name>
    <dbReference type="NCBI Taxonomy" id="173560"/>
    <lineage>
        <taxon>Bacteria</taxon>
        <taxon>Bacillati</taxon>
        <taxon>Actinomycetota</taxon>
        <taxon>Actinomycetes</taxon>
        <taxon>Pseudonocardiales</taxon>
        <taxon>Pseudonocardiaceae</taxon>
        <taxon>Saccharothrix</taxon>
    </lineage>
</organism>